<evidence type="ECO:0000256" key="2">
    <source>
        <dbReference type="ARBA" id="ARBA00006555"/>
    </source>
</evidence>
<keyword evidence="12" id="KW-1185">Reference proteome</keyword>
<keyword evidence="8" id="KW-1133">Transmembrane helix</keyword>
<evidence type="ECO:0000256" key="5">
    <source>
        <dbReference type="ARBA" id="ARBA00022519"/>
    </source>
</evidence>
<dbReference type="SUPFAM" id="SSF74653">
    <property type="entry name" value="TolA/TonB C-terminal domain"/>
    <property type="match status" value="1"/>
</dbReference>
<feature type="domain" description="TonB C-terminal" evidence="10">
    <location>
        <begin position="241"/>
        <end position="338"/>
    </location>
</feature>
<dbReference type="Gene3D" id="3.30.1150.10">
    <property type="match status" value="1"/>
</dbReference>
<dbReference type="OrthoDB" id="1488726at2"/>
<dbReference type="GO" id="GO:0015031">
    <property type="term" value="P:protein transport"/>
    <property type="evidence" value="ECO:0007669"/>
    <property type="project" value="UniProtKB-KW"/>
</dbReference>
<protein>
    <submittedName>
        <fullName evidence="11">Energy transducer TonB</fullName>
    </submittedName>
</protein>
<dbReference type="Pfam" id="PF03544">
    <property type="entry name" value="TonB_C"/>
    <property type="match status" value="1"/>
</dbReference>
<comment type="caution">
    <text evidence="11">The sequence shown here is derived from an EMBL/GenBank/DDBJ whole genome shotgun (WGS) entry which is preliminary data.</text>
</comment>
<dbReference type="PANTHER" id="PTHR33446">
    <property type="entry name" value="PROTEIN TONB-RELATED"/>
    <property type="match status" value="1"/>
</dbReference>
<dbReference type="EMBL" id="RWIU01000004">
    <property type="protein sequence ID" value="RSK42662.1"/>
    <property type="molecule type" value="Genomic_DNA"/>
</dbReference>
<evidence type="ECO:0000259" key="10">
    <source>
        <dbReference type="PROSITE" id="PS52015"/>
    </source>
</evidence>
<comment type="subcellular location">
    <subcellularLocation>
        <location evidence="1">Cell inner membrane</location>
        <topology evidence="1">Single-pass membrane protein</topology>
        <orientation evidence="1">Periplasmic side</orientation>
    </subcellularLocation>
</comment>
<evidence type="ECO:0000256" key="4">
    <source>
        <dbReference type="ARBA" id="ARBA00022475"/>
    </source>
</evidence>
<evidence type="ECO:0000256" key="9">
    <source>
        <dbReference type="ARBA" id="ARBA00023136"/>
    </source>
</evidence>
<comment type="similarity">
    <text evidence="2">Belongs to the TonB family.</text>
</comment>
<proteinExistence type="inferred from homology"/>
<evidence type="ECO:0000256" key="3">
    <source>
        <dbReference type="ARBA" id="ARBA00022448"/>
    </source>
</evidence>
<keyword evidence="5" id="KW-0997">Cell inner membrane</keyword>
<keyword evidence="7" id="KW-0653">Protein transport</keyword>
<dbReference type="NCBIfam" id="TIGR01352">
    <property type="entry name" value="tonB_Cterm"/>
    <property type="match status" value="1"/>
</dbReference>
<dbReference type="GO" id="GO:0098797">
    <property type="term" value="C:plasma membrane protein complex"/>
    <property type="evidence" value="ECO:0007669"/>
    <property type="project" value="TreeGrafter"/>
</dbReference>
<evidence type="ECO:0000313" key="12">
    <source>
        <dbReference type="Proteomes" id="UP000270291"/>
    </source>
</evidence>
<name>A0A428K882_9BACT</name>
<organism evidence="11 12">
    <name type="scientific">Hymenobacter perfusus</name>
    <dbReference type="NCBI Taxonomy" id="1236770"/>
    <lineage>
        <taxon>Bacteria</taxon>
        <taxon>Pseudomonadati</taxon>
        <taxon>Bacteroidota</taxon>
        <taxon>Cytophagia</taxon>
        <taxon>Cytophagales</taxon>
        <taxon>Hymenobacteraceae</taxon>
        <taxon>Hymenobacter</taxon>
    </lineage>
</organism>
<dbReference type="AlphaFoldDB" id="A0A428K882"/>
<keyword evidence="3" id="KW-0813">Transport</keyword>
<evidence type="ECO:0000256" key="6">
    <source>
        <dbReference type="ARBA" id="ARBA00022692"/>
    </source>
</evidence>
<evidence type="ECO:0000313" key="11">
    <source>
        <dbReference type="EMBL" id="RSK42662.1"/>
    </source>
</evidence>
<keyword evidence="4" id="KW-1003">Cell membrane</keyword>
<dbReference type="InterPro" id="IPR006260">
    <property type="entry name" value="TonB/TolA_C"/>
</dbReference>
<dbReference type="InterPro" id="IPR037682">
    <property type="entry name" value="TonB_C"/>
</dbReference>
<dbReference type="RefSeq" id="WP_125438339.1">
    <property type="nucleotide sequence ID" value="NZ_RWIU01000004.1"/>
</dbReference>
<reference evidence="11 12" key="1">
    <citation type="submission" date="2018-12" db="EMBL/GenBank/DDBJ databases">
        <authorList>
            <person name="Feng G."/>
            <person name="Zhu H."/>
        </authorList>
    </citation>
    <scope>NUCLEOTIDE SEQUENCE [LARGE SCALE GENOMIC DNA]</scope>
    <source>
        <strain evidence="11 12">LMG 26000</strain>
    </source>
</reference>
<evidence type="ECO:0000256" key="1">
    <source>
        <dbReference type="ARBA" id="ARBA00004383"/>
    </source>
</evidence>
<accession>A0A428K882</accession>
<dbReference type="GO" id="GO:0055085">
    <property type="term" value="P:transmembrane transport"/>
    <property type="evidence" value="ECO:0007669"/>
    <property type="project" value="InterPro"/>
</dbReference>
<keyword evidence="6" id="KW-0812">Transmembrane</keyword>
<keyword evidence="9" id="KW-0472">Membrane</keyword>
<dbReference type="InterPro" id="IPR051045">
    <property type="entry name" value="TonB-dependent_transducer"/>
</dbReference>
<dbReference type="Proteomes" id="UP000270291">
    <property type="component" value="Unassembled WGS sequence"/>
</dbReference>
<sequence length="474" mass="50673">MPKSTPVRLLCMGLTGGLLLACQPDRPAQQAAPAATVPALADTLGYDSLAQPVGVVRRDWHRLERPTNRRAPLIVYRSSARPAAYGATAPPTEARLQDLTLKASEYFQIDPTQAAEVRGREGTVVRIPANALVDNKQRPAVGAVWVELKECYAASDLLLSNLLTETLAGAPLELTGAVLVRATAGGQQLALAAGRALQLELAGSHPGQPLFYGEAAEGTVRWGESKQPAPESIRTTAQQMPSYGQGPADFNRLVRYPQSAQEARAEGLVFASFVVDEAGRVVQPRIVRGVGYGCDEEVLRVLRQTSGRWQPGRHDGQPVKVQMTLPIRFHFEPGLATAPETAAVATVGLPATEDTAPLELAADPNASAVTQLGWVAAGQPWRGRTAPLFVPVAGPEEHTTVRLVLPGHRVVLAGVPWAGGYKFMEAPVGATIVGLRYENGMPFLARPDKSAAPDTLRFQETTLADLETTLERLN</sequence>
<dbReference type="GO" id="GO:0031992">
    <property type="term" value="F:energy transducer activity"/>
    <property type="evidence" value="ECO:0007669"/>
    <property type="project" value="TreeGrafter"/>
</dbReference>
<evidence type="ECO:0000256" key="7">
    <source>
        <dbReference type="ARBA" id="ARBA00022927"/>
    </source>
</evidence>
<gene>
    <name evidence="11" type="ORF">EI293_12745</name>
</gene>
<dbReference type="PROSITE" id="PS51257">
    <property type="entry name" value="PROKAR_LIPOPROTEIN"/>
    <property type="match status" value="1"/>
</dbReference>
<dbReference type="PANTHER" id="PTHR33446:SF2">
    <property type="entry name" value="PROTEIN TONB"/>
    <property type="match status" value="1"/>
</dbReference>
<dbReference type="PROSITE" id="PS52015">
    <property type="entry name" value="TONB_CTD"/>
    <property type="match status" value="1"/>
</dbReference>
<evidence type="ECO:0000256" key="8">
    <source>
        <dbReference type="ARBA" id="ARBA00022989"/>
    </source>
</evidence>